<evidence type="ECO:0000259" key="2">
    <source>
        <dbReference type="Pfam" id="PF18862"/>
    </source>
</evidence>
<evidence type="ECO:0000313" key="4">
    <source>
        <dbReference type="Proteomes" id="UP000029052"/>
    </source>
</evidence>
<protein>
    <recommendedName>
        <fullName evidence="5">ApeA N-terminal domain-containing protein</fullName>
    </recommendedName>
</protein>
<comment type="caution">
    <text evidence="3">The sequence shown here is derived from an EMBL/GenBank/DDBJ whole genome shotgun (WGS) entry which is preliminary data.</text>
</comment>
<dbReference type="eggNOG" id="ENOG5033CXC">
    <property type="taxonomic scope" value="Bacteria"/>
</dbReference>
<dbReference type="AlphaFoldDB" id="A0A087BBB0"/>
<evidence type="ECO:0000259" key="1">
    <source>
        <dbReference type="Pfam" id="PF18739"/>
    </source>
</evidence>
<evidence type="ECO:0000313" key="3">
    <source>
        <dbReference type="EMBL" id="KFI68310.1"/>
    </source>
</evidence>
<dbReference type="InterPro" id="IPR041229">
    <property type="entry name" value="HEPN_Apea"/>
</dbReference>
<keyword evidence="4" id="KW-1185">Reference proteome</keyword>
<organism evidence="3 4">
    <name type="scientific">Bifidobacterium magnum</name>
    <dbReference type="NCBI Taxonomy" id="1692"/>
    <lineage>
        <taxon>Bacteria</taxon>
        <taxon>Bacillati</taxon>
        <taxon>Actinomycetota</taxon>
        <taxon>Actinomycetes</taxon>
        <taxon>Bifidobacteriales</taxon>
        <taxon>Bifidobacteriaceae</taxon>
        <taxon>Bifidobacterium</taxon>
    </lineage>
</organism>
<proteinExistence type="predicted"/>
<dbReference type="RefSeq" id="WP_152593296.1">
    <property type="nucleotide sequence ID" value="NZ_JGZB01000004.1"/>
</dbReference>
<evidence type="ECO:0008006" key="5">
    <source>
        <dbReference type="Google" id="ProtNLM"/>
    </source>
</evidence>
<gene>
    <name evidence="3" type="ORF">BMAGN_0263</name>
</gene>
<feature type="domain" description="ApeA N-terminal" evidence="2">
    <location>
        <begin position="77"/>
        <end position="289"/>
    </location>
</feature>
<dbReference type="Pfam" id="PF18739">
    <property type="entry name" value="HEPN_Apea"/>
    <property type="match status" value="1"/>
</dbReference>
<dbReference type="Proteomes" id="UP000029052">
    <property type="component" value="Unassembled WGS sequence"/>
</dbReference>
<dbReference type="InterPro" id="IPR041223">
    <property type="entry name" value="ApeA_NTD"/>
</dbReference>
<sequence>MQQENLNNFFPEVSIHGWASLNGISPEFPALLQKTEYGCQLKVLFHGEASYNAWKRSEHDVKDDATLSRNIQFRSLNKSYVLLECDYDYQHGAFHGNETMGEMNLYASYAVQNTDSLSFESVSCMRTSFSGLAEWSNALLLQQERRHQPLTDISLKERDTAEKILDSERKILLSKVRDISQQWASDSLHIQIREKAYIETWERDQHAWRELLSVHRAIKKLVSISGWFASTFNMMEVARDVERTSIESGTSSIHWHPAWSVVDTVKPKMRNIPSGFLFSMEDLDEDWLHIWLELCHDKDCARMIGFLDRLSRELFRITAQEQNWLVGNSLESLGWYLVNTAKKAEYGNLKKNGQVTFVEGVKVILAEVQKAGEIDFLQPRDFPKYFNNAYKGNKHPDREGVDPVSFIHATYQAILLMRVWLGLQLGANLDSMKQRIPQDNLGSIVKMAEEGRIHKRDF</sequence>
<dbReference type="Pfam" id="PF18862">
    <property type="entry name" value="ApeA_NTD1"/>
    <property type="match status" value="1"/>
</dbReference>
<accession>A0A087BBB0</accession>
<dbReference type="EMBL" id="JGZB01000004">
    <property type="protein sequence ID" value="KFI68310.1"/>
    <property type="molecule type" value="Genomic_DNA"/>
</dbReference>
<feature type="domain" description="Apea-like HEPN" evidence="1">
    <location>
        <begin position="341"/>
        <end position="430"/>
    </location>
</feature>
<reference evidence="3 4" key="1">
    <citation type="submission" date="2014-03" db="EMBL/GenBank/DDBJ databases">
        <title>Genomics of Bifidobacteria.</title>
        <authorList>
            <person name="Ventura M."/>
            <person name="Milani C."/>
            <person name="Lugli G.A."/>
        </authorList>
    </citation>
    <scope>NUCLEOTIDE SEQUENCE [LARGE SCALE GENOMIC DNA]</scope>
    <source>
        <strain evidence="3 4">LMG 11591</strain>
    </source>
</reference>
<name>A0A087BBB0_9BIFI</name>